<feature type="non-terminal residue" evidence="4">
    <location>
        <position position="1"/>
    </location>
</feature>
<keyword evidence="3" id="KW-0175">Coiled coil</keyword>
<evidence type="ECO:0000313" key="4">
    <source>
        <dbReference type="EMBL" id="GAI97001.1"/>
    </source>
</evidence>
<evidence type="ECO:0000256" key="1">
    <source>
        <dbReference type="ARBA" id="ARBA00006607"/>
    </source>
</evidence>
<accession>X1U096</accession>
<dbReference type="GO" id="GO:0005524">
    <property type="term" value="F:ATP binding"/>
    <property type="evidence" value="ECO:0007669"/>
    <property type="project" value="InterPro"/>
</dbReference>
<dbReference type="FunFam" id="3.50.7.10:FF:000001">
    <property type="entry name" value="60 kDa chaperonin"/>
    <property type="match status" value="1"/>
</dbReference>
<evidence type="ECO:0000256" key="2">
    <source>
        <dbReference type="ARBA" id="ARBA00023186"/>
    </source>
</evidence>
<dbReference type="SUPFAM" id="SSF52029">
    <property type="entry name" value="GroEL apical domain-like"/>
    <property type="match status" value="1"/>
</dbReference>
<protein>
    <recommendedName>
        <fullName evidence="5">60 kDa chaperonin</fullName>
    </recommendedName>
</protein>
<dbReference type="InterPro" id="IPR027413">
    <property type="entry name" value="GROEL-like_equatorial_sf"/>
</dbReference>
<evidence type="ECO:0000256" key="3">
    <source>
        <dbReference type="SAM" id="Coils"/>
    </source>
</evidence>
<name>X1U096_9ZZZZ</name>
<dbReference type="PRINTS" id="PR00298">
    <property type="entry name" value="CHAPERONIN60"/>
</dbReference>
<dbReference type="PANTHER" id="PTHR45633">
    <property type="entry name" value="60 KDA HEAT SHOCK PROTEIN, MITOCHONDRIAL"/>
    <property type="match status" value="1"/>
</dbReference>
<evidence type="ECO:0008006" key="5">
    <source>
        <dbReference type="Google" id="ProtNLM"/>
    </source>
</evidence>
<sequence length="268" mass="28641">REIIPLLEKVAQVARPLLVIAEDVEGEALAALVINRLQGVLKVCAVKAPGFGDRRKAMLADIGTSTAGLVITEDLGIKLESIELSQLGQAKKIVVNKDTTTIIEGAGKKKDVTARCDQIRNQIEKTTSDYDREKLQERLAKLTGGVAVIKAGAATETEMKERKDLLEDALHATRAATGEGVVAGGGVVFLRAISQVEKARAKARGDEKIGFDIVSKALKAPTSQIVDNSGDQGDVVVAKLLEKLQKRNNIGYDANTGQFVDMFKAGII</sequence>
<dbReference type="InterPro" id="IPR027409">
    <property type="entry name" value="GroEL-like_apical_dom_sf"/>
</dbReference>
<dbReference type="Gene3D" id="3.50.7.10">
    <property type="entry name" value="GroEL"/>
    <property type="match status" value="1"/>
</dbReference>
<dbReference type="EMBL" id="BARW01022222">
    <property type="protein sequence ID" value="GAI97001.1"/>
    <property type="molecule type" value="Genomic_DNA"/>
</dbReference>
<dbReference type="Gene3D" id="1.10.560.10">
    <property type="entry name" value="GroEL-like equatorial domain"/>
    <property type="match status" value="1"/>
</dbReference>
<dbReference type="GO" id="GO:0042026">
    <property type="term" value="P:protein refolding"/>
    <property type="evidence" value="ECO:0007669"/>
    <property type="project" value="InterPro"/>
</dbReference>
<proteinExistence type="inferred from homology"/>
<keyword evidence="2" id="KW-0143">Chaperone</keyword>
<comment type="similarity">
    <text evidence="1">Belongs to the chaperonin (HSP60) family.</text>
</comment>
<dbReference type="InterPro" id="IPR002423">
    <property type="entry name" value="Cpn60/GroEL/TCP-1"/>
</dbReference>
<reference evidence="4" key="1">
    <citation type="journal article" date="2014" name="Front. Microbiol.">
        <title>High frequency of phylogenetically diverse reductive dehalogenase-homologous genes in deep subseafloor sedimentary metagenomes.</title>
        <authorList>
            <person name="Kawai M."/>
            <person name="Futagami T."/>
            <person name="Toyoda A."/>
            <person name="Takaki Y."/>
            <person name="Nishi S."/>
            <person name="Hori S."/>
            <person name="Arai W."/>
            <person name="Tsubouchi T."/>
            <person name="Morono Y."/>
            <person name="Uchiyama I."/>
            <person name="Ito T."/>
            <person name="Fujiyama A."/>
            <person name="Inagaki F."/>
            <person name="Takami H."/>
        </authorList>
    </citation>
    <scope>NUCLEOTIDE SEQUENCE</scope>
    <source>
        <strain evidence="4">Expedition CK06-06</strain>
    </source>
</reference>
<dbReference type="GO" id="GO:0140662">
    <property type="term" value="F:ATP-dependent protein folding chaperone"/>
    <property type="evidence" value="ECO:0007669"/>
    <property type="project" value="InterPro"/>
</dbReference>
<dbReference type="InterPro" id="IPR001844">
    <property type="entry name" value="Cpn60/GroEL"/>
</dbReference>
<dbReference type="NCBIfam" id="NF009487">
    <property type="entry name" value="PRK12849.1"/>
    <property type="match status" value="1"/>
</dbReference>
<gene>
    <name evidence="4" type="ORF">S12H4_37163</name>
</gene>
<organism evidence="4">
    <name type="scientific">marine sediment metagenome</name>
    <dbReference type="NCBI Taxonomy" id="412755"/>
    <lineage>
        <taxon>unclassified sequences</taxon>
        <taxon>metagenomes</taxon>
        <taxon>ecological metagenomes</taxon>
    </lineage>
</organism>
<feature type="coiled-coil region" evidence="3">
    <location>
        <begin position="109"/>
        <end position="136"/>
    </location>
</feature>
<dbReference type="AlphaFoldDB" id="X1U096"/>
<comment type="caution">
    <text evidence="4">The sequence shown here is derived from an EMBL/GenBank/DDBJ whole genome shotgun (WGS) entry which is preliminary data.</text>
</comment>
<dbReference type="Pfam" id="PF00118">
    <property type="entry name" value="Cpn60_TCP1"/>
    <property type="match status" value="1"/>
</dbReference>
<feature type="non-terminal residue" evidence="4">
    <location>
        <position position="268"/>
    </location>
</feature>
<dbReference type="SUPFAM" id="SSF48592">
    <property type="entry name" value="GroEL equatorial domain-like"/>
    <property type="match status" value="1"/>
</dbReference>